<evidence type="ECO:0000313" key="1">
    <source>
        <dbReference type="EMBL" id="CAA9420809.1"/>
    </source>
</evidence>
<organism evidence="1">
    <name type="scientific">uncultured Rubrobacteraceae bacterium</name>
    <dbReference type="NCBI Taxonomy" id="349277"/>
    <lineage>
        <taxon>Bacteria</taxon>
        <taxon>Bacillati</taxon>
        <taxon>Actinomycetota</taxon>
        <taxon>Rubrobacteria</taxon>
        <taxon>Rubrobacterales</taxon>
        <taxon>Rubrobacteraceae</taxon>
        <taxon>environmental samples</taxon>
    </lineage>
</organism>
<protein>
    <submittedName>
        <fullName evidence="1">Uncharacterized protein</fullName>
    </submittedName>
</protein>
<accession>A0A6J4PPY4</accession>
<dbReference type="AlphaFoldDB" id="A0A6J4PPY4"/>
<proteinExistence type="predicted"/>
<reference evidence="1" key="1">
    <citation type="submission" date="2020-02" db="EMBL/GenBank/DDBJ databases">
        <authorList>
            <person name="Meier V. D."/>
        </authorList>
    </citation>
    <scope>NUCLEOTIDE SEQUENCE</scope>
    <source>
        <strain evidence="1">AVDCRST_MAG22</strain>
    </source>
</reference>
<gene>
    <name evidence="1" type="ORF">AVDCRST_MAG22-2545</name>
</gene>
<sequence>MDLKGERIGHHTGPSGDLYRHVELACRSEKFRSGALSGMDVRIDDVLG</sequence>
<dbReference type="EMBL" id="CADCUV010000117">
    <property type="protein sequence ID" value="CAA9420809.1"/>
    <property type="molecule type" value="Genomic_DNA"/>
</dbReference>
<name>A0A6J4PPY4_9ACTN</name>